<protein>
    <submittedName>
        <fullName evidence="1">Uncharacterized protein</fullName>
    </submittedName>
</protein>
<reference evidence="2" key="1">
    <citation type="journal article" date="2019" name="Int. J. Syst. Evol. Microbiol.">
        <title>The Global Catalogue of Microorganisms (GCM) 10K type strain sequencing project: providing services to taxonomists for standard genome sequencing and annotation.</title>
        <authorList>
            <consortium name="The Broad Institute Genomics Platform"/>
            <consortium name="The Broad Institute Genome Sequencing Center for Infectious Disease"/>
            <person name="Wu L."/>
            <person name="Ma J."/>
        </authorList>
    </citation>
    <scope>NUCLEOTIDE SEQUENCE [LARGE SCALE GENOMIC DNA]</scope>
    <source>
        <strain evidence="2">KCTC 42182</strain>
    </source>
</reference>
<sequence>MPARIRHLRAILASINEQLQQHDLRPEARAYLERTADACRTAIRDLAVKM</sequence>
<name>A0ABV7VFA3_9PROT</name>
<dbReference type="RefSeq" id="WP_379724837.1">
    <property type="nucleotide sequence ID" value="NZ_JBHRYJ010000001.1"/>
</dbReference>
<proteinExistence type="predicted"/>
<dbReference type="Proteomes" id="UP001595711">
    <property type="component" value="Unassembled WGS sequence"/>
</dbReference>
<organism evidence="1 2">
    <name type="scientific">Ferrovibrio xuzhouensis</name>
    <dbReference type="NCBI Taxonomy" id="1576914"/>
    <lineage>
        <taxon>Bacteria</taxon>
        <taxon>Pseudomonadati</taxon>
        <taxon>Pseudomonadota</taxon>
        <taxon>Alphaproteobacteria</taxon>
        <taxon>Rhodospirillales</taxon>
        <taxon>Rhodospirillaceae</taxon>
        <taxon>Ferrovibrio</taxon>
    </lineage>
</organism>
<evidence type="ECO:0000313" key="1">
    <source>
        <dbReference type="EMBL" id="MFC3675728.1"/>
    </source>
</evidence>
<gene>
    <name evidence="1" type="ORF">ACFOOQ_09260</name>
</gene>
<keyword evidence="2" id="KW-1185">Reference proteome</keyword>
<accession>A0ABV7VFA3</accession>
<dbReference type="EMBL" id="JBHRYJ010000001">
    <property type="protein sequence ID" value="MFC3675728.1"/>
    <property type="molecule type" value="Genomic_DNA"/>
</dbReference>
<comment type="caution">
    <text evidence="1">The sequence shown here is derived from an EMBL/GenBank/DDBJ whole genome shotgun (WGS) entry which is preliminary data.</text>
</comment>
<evidence type="ECO:0000313" key="2">
    <source>
        <dbReference type="Proteomes" id="UP001595711"/>
    </source>
</evidence>